<organism evidence="1 2">
    <name type="scientific">Pseudomonas nitroreducens</name>
    <dbReference type="NCBI Taxonomy" id="46680"/>
    <lineage>
        <taxon>Bacteria</taxon>
        <taxon>Pseudomonadati</taxon>
        <taxon>Pseudomonadota</taxon>
        <taxon>Gammaproteobacteria</taxon>
        <taxon>Pseudomonadales</taxon>
        <taxon>Pseudomonadaceae</taxon>
        <taxon>Pseudomonas</taxon>
    </lineage>
</organism>
<gene>
    <name evidence="1" type="ORF">G5B91_29705</name>
</gene>
<dbReference type="EMBL" id="CP049140">
    <property type="protein sequence ID" value="QIE91074.1"/>
    <property type="molecule type" value="Genomic_DNA"/>
</dbReference>
<reference evidence="1 2" key="1">
    <citation type="submission" date="2020-02" db="EMBL/GenBank/DDBJ databases">
        <title>Integrative conjugative elements (ICEs) and plasmids drive adaptation of Pseudomonas nitroreducens strain HBP1 to wastewater environment.</title>
        <authorList>
            <person name="Sentchilo V."/>
            <person name="Carraro N."/>
            <person name="Bertelli C."/>
            <person name="van der Meer J.R."/>
        </authorList>
    </citation>
    <scope>NUCLEOTIDE SEQUENCE [LARGE SCALE GENOMIC DNA]</scope>
    <source>
        <strain evidence="1 2">HBP1</strain>
    </source>
</reference>
<dbReference type="Proteomes" id="UP000501063">
    <property type="component" value="Chromosome"/>
</dbReference>
<evidence type="ECO:0000313" key="1">
    <source>
        <dbReference type="EMBL" id="QIE91074.1"/>
    </source>
</evidence>
<dbReference type="AlphaFoldDB" id="A0A6G6J754"/>
<proteinExistence type="predicted"/>
<evidence type="ECO:0000313" key="2">
    <source>
        <dbReference type="Proteomes" id="UP000501063"/>
    </source>
</evidence>
<dbReference type="KEGG" id="pnt:G5B91_29705"/>
<name>A0A6G6J754_PSENT</name>
<accession>A0A6G6J754</accession>
<protein>
    <submittedName>
        <fullName evidence="1">Uncharacterized protein</fullName>
    </submittedName>
</protein>
<sequence length="269" mass="31595">MVVKIAVAFFGIPRNSELCFPQIQRNILQVLPADAQVSCFYHLYRLREVFNPRSGEAGVLGEENFTPFQDMTGLIEEPELCLDRWNFEAIKQRGDTWKDDFRSIRNLIHQLNSLHQVTSLLAPTDPDFVVYVRPDIFFHDPLPGYVFAHTERRRRNVYVPNWQWWGGLNDRFAICGREIYRAYGCRAEEMLNFCDASGRSLHSERLLKFALQRYGARVCMMDTTASRVRIDGQFAEEPFSPKRSMGKRENRYFHRVAQLRTWLDKYGIL</sequence>